<dbReference type="InterPro" id="IPR011576">
    <property type="entry name" value="Pyridox_Oxase_N"/>
</dbReference>
<protein>
    <submittedName>
        <fullName evidence="3">Pyridoxamine 5'-phosphate oxidase-like FMN-binding protein</fullName>
    </submittedName>
</protein>
<keyword evidence="1" id="KW-0560">Oxidoreductase</keyword>
<dbReference type="GO" id="GO:0005829">
    <property type="term" value="C:cytosol"/>
    <property type="evidence" value="ECO:0007669"/>
    <property type="project" value="TreeGrafter"/>
</dbReference>
<dbReference type="SUPFAM" id="SSF50475">
    <property type="entry name" value="FMN-binding split barrel"/>
    <property type="match status" value="1"/>
</dbReference>
<proteinExistence type="predicted"/>
<dbReference type="PANTHER" id="PTHR35176">
    <property type="entry name" value="HEME OXYGENASE HI_0854-RELATED"/>
    <property type="match status" value="1"/>
</dbReference>
<reference evidence="4" key="1">
    <citation type="submission" date="2015-10" db="EMBL/GenBank/DDBJ databases">
        <authorList>
            <person name="Lehtovirta-Morley L.E."/>
            <person name="Vieille C."/>
        </authorList>
    </citation>
    <scope>NUCLEOTIDE SEQUENCE [LARGE SCALE GENOMIC DNA]</scope>
</reference>
<dbReference type="GO" id="GO:0016627">
    <property type="term" value="F:oxidoreductase activity, acting on the CH-CH group of donors"/>
    <property type="evidence" value="ECO:0007669"/>
    <property type="project" value="TreeGrafter"/>
</dbReference>
<evidence type="ECO:0000259" key="2">
    <source>
        <dbReference type="Pfam" id="PF01243"/>
    </source>
</evidence>
<dbReference type="Proteomes" id="UP000196239">
    <property type="component" value="Chromosome 1"/>
</dbReference>
<dbReference type="PANTHER" id="PTHR35176:SF6">
    <property type="entry name" value="HEME OXYGENASE HI_0854-RELATED"/>
    <property type="match status" value="1"/>
</dbReference>
<dbReference type="Pfam" id="PF01243">
    <property type="entry name" value="PNPOx_N"/>
    <property type="match status" value="1"/>
</dbReference>
<keyword evidence="4" id="KW-1185">Reference proteome</keyword>
<feature type="domain" description="Pyridoxamine 5'-phosphate oxidase N-terminal" evidence="2">
    <location>
        <begin position="4"/>
        <end position="131"/>
    </location>
</feature>
<accession>A0A128A0W7</accession>
<dbReference type="AlphaFoldDB" id="A0A128A0W7"/>
<evidence type="ECO:0000313" key="3">
    <source>
        <dbReference type="EMBL" id="CUR51004.1"/>
    </source>
</evidence>
<dbReference type="InterPro" id="IPR012349">
    <property type="entry name" value="Split_barrel_FMN-bd"/>
</dbReference>
<dbReference type="InterPro" id="IPR052019">
    <property type="entry name" value="F420H2_bilvrd_red/Heme_oxyg"/>
</dbReference>
<gene>
    <name evidence="3" type="ORF">NDEV_0239</name>
</gene>
<evidence type="ECO:0000256" key="1">
    <source>
        <dbReference type="ARBA" id="ARBA00023002"/>
    </source>
</evidence>
<name>A0A128A0W7_9ARCH</name>
<dbReference type="EMBL" id="LN890280">
    <property type="protein sequence ID" value="CUR51004.1"/>
    <property type="molecule type" value="Genomic_DNA"/>
</dbReference>
<dbReference type="Gene3D" id="2.30.110.10">
    <property type="entry name" value="Electron Transport, Fmn-binding Protein, Chain A"/>
    <property type="match status" value="1"/>
</dbReference>
<evidence type="ECO:0000313" key="4">
    <source>
        <dbReference type="Proteomes" id="UP000196239"/>
    </source>
</evidence>
<sequence>MKNEKFLKSQKILRLATIDSSGSPHIVPVWYMYRNGKFYVGTNTRTQKAKNIKKNPKVSFCVDVGVRSPDIIGIMGTGRARLILKKDSVESFSKRILLRYFKSLKNKSAQQLLDQTDCIIQITPRKVTEWKY</sequence>
<dbReference type="GO" id="GO:0070967">
    <property type="term" value="F:coenzyme F420 binding"/>
    <property type="evidence" value="ECO:0007669"/>
    <property type="project" value="TreeGrafter"/>
</dbReference>
<dbReference type="KEGG" id="ndv:NDEV_0239"/>
<organism evidence="3 4">
    <name type="scientific">Nitrosotalea devaniterrae</name>
    <dbReference type="NCBI Taxonomy" id="1078905"/>
    <lineage>
        <taxon>Archaea</taxon>
        <taxon>Nitrososphaerota</taxon>
        <taxon>Nitrososphaeria</taxon>
        <taxon>Nitrosotaleales</taxon>
        <taxon>Nitrosotaleaceae</taxon>
        <taxon>Nitrosotalea</taxon>
    </lineage>
</organism>